<dbReference type="RefSeq" id="WP_181907458.1">
    <property type="nucleotide sequence ID" value="NZ_QRDY01000009.1"/>
</dbReference>
<reference evidence="2 3" key="1">
    <citation type="submission" date="2018-07" db="EMBL/GenBank/DDBJ databases">
        <title>Genomic Encyclopedia of Type Strains, Phase III (KMG-III): the genomes of soil and plant-associated and newly described type strains.</title>
        <authorList>
            <person name="Whitman W."/>
        </authorList>
    </citation>
    <scope>NUCLEOTIDE SEQUENCE [LARGE SCALE GENOMIC DNA]</scope>
    <source>
        <strain evidence="2 3">CECT 8236</strain>
    </source>
</reference>
<keyword evidence="1" id="KW-0472">Membrane</keyword>
<evidence type="ECO:0000256" key="1">
    <source>
        <dbReference type="SAM" id="Phobius"/>
    </source>
</evidence>
<name>A0A3D9I8B5_9BACL</name>
<comment type="caution">
    <text evidence="2">The sequence shown here is derived from an EMBL/GenBank/DDBJ whole genome shotgun (WGS) entry which is preliminary data.</text>
</comment>
<dbReference type="EMBL" id="QRDY01000009">
    <property type="protein sequence ID" value="RED58002.1"/>
    <property type="molecule type" value="Genomic_DNA"/>
</dbReference>
<sequence length="182" mass="20475">MNKLEFIETLRHYLSSMPEEERNELLRDYDAHFMYGLQNGKTEADIARELGDPLTLAREAVGDHFLPPPPWSPPRRDIPRFVGVTIALFFLNLMIALPVFASVWAAFVALCAATVGAFLSPVAFVADSIFESGFALHKLFVAIGSIGIGMLLLPLVRFVGKWLIFATVKYGQWNYKIWRGRS</sequence>
<feature type="transmembrane region" description="Helical" evidence="1">
    <location>
        <begin position="81"/>
        <end position="101"/>
    </location>
</feature>
<protein>
    <submittedName>
        <fullName evidence="2">Putative membrane protein</fullName>
    </submittedName>
</protein>
<keyword evidence="1" id="KW-0812">Transmembrane</keyword>
<dbReference type="Pfam" id="PF22564">
    <property type="entry name" value="HAAS"/>
    <property type="match status" value="1"/>
</dbReference>
<organism evidence="2 3">
    <name type="scientific">Cohnella lupini</name>
    <dbReference type="NCBI Taxonomy" id="1294267"/>
    <lineage>
        <taxon>Bacteria</taxon>
        <taxon>Bacillati</taxon>
        <taxon>Bacillota</taxon>
        <taxon>Bacilli</taxon>
        <taxon>Bacillales</taxon>
        <taxon>Paenibacillaceae</taxon>
        <taxon>Cohnella</taxon>
    </lineage>
</organism>
<accession>A0A3D9I8B5</accession>
<evidence type="ECO:0000313" key="3">
    <source>
        <dbReference type="Proteomes" id="UP000256869"/>
    </source>
</evidence>
<keyword evidence="3" id="KW-1185">Reference proteome</keyword>
<evidence type="ECO:0000313" key="2">
    <source>
        <dbReference type="EMBL" id="RED58002.1"/>
    </source>
</evidence>
<dbReference type="AlphaFoldDB" id="A0A3D9I8B5"/>
<proteinExistence type="predicted"/>
<gene>
    <name evidence="2" type="ORF">DFP95_10938</name>
</gene>
<keyword evidence="1" id="KW-1133">Transmembrane helix</keyword>
<feature type="transmembrane region" description="Helical" evidence="1">
    <location>
        <begin position="139"/>
        <end position="160"/>
    </location>
</feature>
<dbReference type="Proteomes" id="UP000256869">
    <property type="component" value="Unassembled WGS sequence"/>
</dbReference>
<feature type="transmembrane region" description="Helical" evidence="1">
    <location>
        <begin position="107"/>
        <end position="127"/>
    </location>
</feature>